<name>A0A841T439_9BACL</name>
<dbReference type="Proteomes" id="UP000535838">
    <property type="component" value="Unassembled WGS sequence"/>
</dbReference>
<dbReference type="GO" id="GO:0016020">
    <property type="term" value="C:membrane"/>
    <property type="evidence" value="ECO:0007669"/>
    <property type="project" value="InterPro"/>
</dbReference>
<keyword evidence="7" id="KW-1185">Reference proteome</keyword>
<dbReference type="InterPro" id="IPR004089">
    <property type="entry name" value="MCPsignal_dom"/>
</dbReference>
<evidence type="ECO:0000259" key="5">
    <source>
        <dbReference type="PROSITE" id="PS50111"/>
    </source>
</evidence>
<keyword evidence="1 2" id="KW-0807">Transducer</keyword>
<feature type="transmembrane region" description="Helical" evidence="4">
    <location>
        <begin position="39"/>
        <end position="59"/>
    </location>
</feature>
<proteinExistence type="predicted"/>
<evidence type="ECO:0000313" key="7">
    <source>
        <dbReference type="Proteomes" id="UP000535838"/>
    </source>
</evidence>
<comment type="caution">
    <text evidence="6">The sequence shown here is derived from an EMBL/GenBank/DDBJ whole genome shotgun (WGS) entry which is preliminary data.</text>
</comment>
<evidence type="ECO:0000256" key="4">
    <source>
        <dbReference type="SAM" id="Phobius"/>
    </source>
</evidence>
<dbReference type="GO" id="GO:0007165">
    <property type="term" value="P:signal transduction"/>
    <property type="evidence" value="ECO:0007669"/>
    <property type="project" value="UniProtKB-KW"/>
</dbReference>
<keyword evidence="4" id="KW-0472">Membrane</keyword>
<gene>
    <name evidence="6" type="ORF">H7B67_29980</name>
</gene>
<feature type="domain" description="Methyl-accepting transducer" evidence="5">
    <location>
        <begin position="209"/>
        <end position="466"/>
    </location>
</feature>
<feature type="transmembrane region" description="Helical" evidence="4">
    <location>
        <begin position="144"/>
        <end position="163"/>
    </location>
</feature>
<feature type="coiled-coil region" evidence="3">
    <location>
        <begin position="445"/>
        <end position="472"/>
    </location>
</feature>
<feature type="transmembrane region" description="Helical" evidence="4">
    <location>
        <begin position="113"/>
        <end position="129"/>
    </location>
</feature>
<dbReference type="PANTHER" id="PTHR32089:SF112">
    <property type="entry name" value="LYSOZYME-LIKE PROTEIN-RELATED"/>
    <property type="match status" value="1"/>
</dbReference>
<accession>A0A841T439</accession>
<keyword evidence="3" id="KW-0175">Coiled coil</keyword>
<dbReference type="Gene3D" id="1.10.287.950">
    <property type="entry name" value="Methyl-accepting chemotaxis protein"/>
    <property type="match status" value="1"/>
</dbReference>
<evidence type="ECO:0000256" key="1">
    <source>
        <dbReference type="ARBA" id="ARBA00023224"/>
    </source>
</evidence>
<dbReference type="PANTHER" id="PTHR32089">
    <property type="entry name" value="METHYL-ACCEPTING CHEMOTAXIS PROTEIN MCPB"/>
    <property type="match status" value="1"/>
</dbReference>
<dbReference type="Pfam" id="PF00015">
    <property type="entry name" value="MCPsignal"/>
    <property type="match status" value="1"/>
</dbReference>
<protein>
    <submittedName>
        <fullName evidence="6">Methyl-accepting chemotaxis protein</fullName>
    </submittedName>
</protein>
<feature type="transmembrane region" description="Helical" evidence="4">
    <location>
        <begin position="66"/>
        <end position="84"/>
    </location>
</feature>
<feature type="transmembrane region" description="Helical" evidence="4">
    <location>
        <begin position="12"/>
        <end position="33"/>
    </location>
</feature>
<dbReference type="EMBL" id="JACJVQ010000032">
    <property type="protein sequence ID" value="MBB6638382.1"/>
    <property type="molecule type" value="Genomic_DNA"/>
</dbReference>
<keyword evidence="4" id="KW-1133">Transmembrane helix</keyword>
<reference evidence="6 7" key="1">
    <citation type="submission" date="2020-08" db="EMBL/GenBank/DDBJ databases">
        <title>Cohnella phylogeny.</title>
        <authorList>
            <person name="Dunlap C."/>
        </authorList>
    </citation>
    <scope>NUCLEOTIDE SEQUENCE [LARGE SCALE GENOMIC DNA]</scope>
    <source>
        <strain evidence="6 7">DSM 25241</strain>
    </source>
</reference>
<evidence type="ECO:0000313" key="6">
    <source>
        <dbReference type="EMBL" id="MBB6638382.1"/>
    </source>
</evidence>
<evidence type="ECO:0000256" key="2">
    <source>
        <dbReference type="PROSITE-ProRule" id="PRU00284"/>
    </source>
</evidence>
<evidence type="ECO:0000256" key="3">
    <source>
        <dbReference type="SAM" id="Coils"/>
    </source>
</evidence>
<dbReference type="SMART" id="SM00283">
    <property type="entry name" value="MA"/>
    <property type="match status" value="1"/>
</dbReference>
<sequence length="493" mass="54022">MMKELTVLDRRNRLYVKILWGMLLLGVIADVSAALPLRMLVILIVFGGIACSLATVLTYKRILSEYVMYLVPVILSVITLLLVVSDPNPIVSTYFLVYVNIALMTLYSNYKPILLAGILGMATTTYVFLDPKLGEALFPNDSLLYLYMYLIFLTAALAASARFGEKLQKQVTEEHKQTVAAKELSDRMMEKLESSIKVLSEFSSSQKVEVNKTGNISRELTAAFQEMSQDLEQQSHAVITVSGSVQEVDSVIADLADGTQRLRGYTSETADLTHAGEAQIAALSEEVGRVRDIIRETVHLMSALSEQNERVSSIIGTIGEIATQTNLLSLNAAIEAARAGEHGKGFAIVSEEVRKLADHSREATAEISSILDTVRYQIEAVSKEVLRGETAAEASHTACVQVNRIIGQISGNTDQVKEQSELAYRSAERVRERYSGIASNSNLIASAAERNMSSLEEVCASLEDQNGKIEDVVSGYGSLDKLVSELKQLIERP</sequence>
<dbReference type="SUPFAM" id="SSF58104">
    <property type="entry name" value="Methyl-accepting chemotaxis protein (MCP) signaling domain"/>
    <property type="match status" value="1"/>
</dbReference>
<organism evidence="6 7">
    <name type="scientific">Cohnella thailandensis</name>
    <dbReference type="NCBI Taxonomy" id="557557"/>
    <lineage>
        <taxon>Bacteria</taxon>
        <taxon>Bacillati</taxon>
        <taxon>Bacillota</taxon>
        <taxon>Bacilli</taxon>
        <taxon>Bacillales</taxon>
        <taxon>Paenibacillaceae</taxon>
        <taxon>Cohnella</taxon>
    </lineage>
</organism>
<dbReference type="AlphaFoldDB" id="A0A841T439"/>
<keyword evidence="4" id="KW-0812">Transmembrane</keyword>
<dbReference type="PROSITE" id="PS50111">
    <property type="entry name" value="CHEMOTAXIS_TRANSDUC_2"/>
    <property type="match status" value="1"/>
</dbReference>
<feature type="transmembrane region" description="Helical" evidence="4">
    <location>
        <begin position="90"/>
        <end position="106"/>
    </location>
</feature>